<dbReference type="InterPro" id="IPR014408">
    <property type="entry name" value="dGMP_Pdiesterase_EAL/HD-GYP"/>
</dbReference>
<evidence type="ECO:0000259" key="2">
    <source>
        <dbReference type="PROSITE" id="PS51833"/>
    </source>
</evidence>
<proteinExistence type="predicted"/>
<dbReference type="InterPro" id="IPR035919">
    <property type="entry name" value="EAL_sf"/>
</dbReference>
<feature type="domain" description="EAL" evidence="1">
    <location>
        <begin position="1"/>
        <end position="211"/>
    </location>
</feature>
<dbReference type="SUPFAM" id="SSF141868">
    <property type="entry name" value="EAL domain-like"/>
    <property type="match status" value="1"/>
</dbReference>
<dbReference type="OrthoDB" id="9804751at2"/>
<dbReference type="Pfam" id="PF08668">
    <property type="entry name" value="HDOD"/>
    <property type="match status" value="1"/>
</dbReference>
<feature type="domain" description="HDOD" evidence="2">
    <location>
        <begin position="205"/>
        <end position="390"/>
    </location>
</feature>
<keyword evidence="4" id="KW-1185">Reference proteome</keyword>
<dbReference type="InterPro" id="IPR013976">
    <property type="entry name" value="HDOD"/>
</dbReference>
<dbReference type="PANTHER" id="PTHR33525">
    <property type="match status" value="1"/>
</dbReference>
<dbReference type="PANTHER" id="PTHR33525:SF4">
    <property type="entry name" value="CYCLIC DI-GMP PHOSPHODIESTERASE CDGJ"/>
    <property type="match status" value="1"/>
</dbReference>
<dbReference type="SMART" id="SM00052">
    <property type="entry name" value="EAL"/>
    <property type="match status" value="1"/>
</dbReference>
<dbReference type="KEGG" id="rfo:REIFOR_00299"/>
<dbReference type="InterPro" id="IPR052340">
    <property type="entry name" value="RNase_Y/CdgJ"/>
</dbReference>
<dbReference type="EMBL" id="CP011797">
    <property type="protein sequence ID" value="ATX75476.1"/>
    <property type="molecule type" value="Genomic_DNA"/>
</dbReference>
<reference evidence="3 4" key="1">
    <citation type="journal article" date="2017" name="Environ. Microbiol.">
        <title>Genomic and physiological analyses of 'Reinekea forsetii' reveal a versatile opportunistic lifestyle during spring algae blooms.</title>
        <authorList>
            <person name="Avci B."/>
            <person name="Hahnke R.L."/>
            <person name="Chafee M."/>
            <person name="Fischer T."/>
            <person name="Gruber-Vodicka H."/>
            <person name="Tegetmeyer H.E."/>
            <person name="Harder J."/>
            <person name="Fuchs B.M."/>
            <person name="Amann R.I."/>
            <person name="Teeling H."/>
        </authorList>
    </citation>
    <scope>NUCLEOTIDE SEQUENCE [LARGE SCALE GENOMIC DNA]</scope>
    <source>
        <strain evidence="3 4">Hel1_31_D35</strain>
    </source>
</reference>
<dbReference type="SUPFAM" id="SSF109604">
    <property type="entry name" value="HD-domain/PDEase-like"/>
    <property type="match status" value="1"/>
</dbReference>
<dbReference type="RefSeq" id="WP_100255877.1">
    <property type="nucleotide sequence ID" value="NZ_CP011797.1"/>
</dbReference>
<dbReference type="PROSITE" id="PS50883">
    <property type="entry name" value="EAL"/>
    <property type="match status" value="1"/>
</dbReference>
<dbReference type="InterPro" id="IPR001633">
    <property type="entry name" value="EAL_dom"/>
</dbReference>
<evidence type="ECO:0000313" key="4">
    <source>
        <dbReference type="Proteomes" id="UP000229757"/>
    </source>
</evidence>
<evidence type="ECO:0000259" key="1">
    <source>
        <dbReference type="PROSITE" id="PS50883"/>
    </source>
</evidence>
<gene>
    <name evidence="3" type="ORF">REIFOR_00299</name>
</gene>
<dbReference type="Gene3D" id="3.20.20.450">
    <property type="entry name" value="EAL domain"/>
    <property type="match status" value="1"/>
</dbReference>
<organism evidence="3 4">
    <name type="scientific">Reinekea forsetii</name>
    <dbReference type="NCBI Taxonomy" id="1336806"/>
    <lineage>
        <taxon>Bacteria</taxon>
        <taxon>Pseudomonadati</taxon>
        <taxon>Pseudomonadota</taxon>
        <taxon>Gammaproteobacteria</taxon>
        <taxon>Oceanospirillales</taxon>
        <taxon>Saccharospirillaceae</taxon>
        <taxon>Reinekea</taxon>
    </lineage>
</organism>
<dbReference type="PIRSF" id="PIRSF003180">
    <property type="entry name" value="DiGMPpdiest_YuxH"/>
    <property type="match status" value="1"/>
</dbReference>
<dbReference type="Pfam" id="PF00563">
    <property type="entry name" value="EAL"/>
    <property type="match status" value="1"/>
</dbReference>
<dbReference type="Gene3D" id="1.10.3210.10">
    <property type="entry name" value="Hypothetical protein af1432"/>
    <property type="match status" value="1"/>
</dbReference>
<dbReference type="PROSITE" id="PS51833">
    <property type="entry name" value="HDOD"/>
    <property type="match status" value="1"/>
</dbReference>
<evidence type="ECO:0000313" key="3">
    <source>
        <dbReference type="EMBL" id="ATX75476.1"/>
    </source>
</evidence>
<sequence length="408" mass="45855">MTSQLDSQPSLTPAIYAKQPIFDQQMAVMGFELLFRPSDKIGLIDDQAATAQVILNAMTSDDQVLADPRYKFFINHSTECLLQPLPLDASTAIVEILETVTVTPAVIAAVQNLKMQGYQIALDDFDMTLSTAKLLPWADIIKIDFQALDEDKIALLVGELAQYSVKLLAEKIETQGHFQLAESLGFDYYQGYFFCRPQLTHQRLARPSKISTLQLLRALMDPEVRLETLAAILKNDPVLTVKLLRLANLGIHVRITPIRNIEQALVVFGLDKLRQWVSLIALTDLDDKPHELLRQTLLRAIALERFGQFLGSFPAGECFFIGFLSVIDAFLDRPLDEVLANLPLDTNTRAALIERAGPAGELLTLLQYMIEGRWDHLTAFQDSYPLHDFFRLFLVSETEAEQLLALLN</sequence>
<accession>A0A2K8KRF4</accession>
<dbReference type="AlphaFoldDB" id="A0A2K8KRF4"/>
<dbReference type="Proteomes" id="UP000229757">
    <property type="component" value="Chromosome"/>
</dbReference>
<name>A0A2K8KRF4_9GAMM</name>
<protein>
    <submittedName>
        <fullName evidence="3">Putative signal transduction protein</fullName>
    </submittedName>
</protein>